<dbReference type="AlphaFoldDB" id="A0A3R9MPX2"/>
<dbReference type="InterPro" id="IPR025196">
    <property type="entry name" value="DUF4126"/>
</dbReference>
<evidence type="ECO:0000259" key="1">
    <source>
        <dbReference type="Pfam" id="PF13548"/>
    </source>
</evidence>
<dbReference type="Pfam" id="PF13548">
    <property type="entry name" value="DUF4126"/>
    <property type="match status" value="1"/>
</dbReference>
<evidence type="ECO:0000313" key="3">
    <source>
        <dbReference type="Proteomes" id="UP000270291"/>
    </source>
</evidence>
<name>A0A3R9MPX2_9BACT</name>
<dbReference type="Proteomes" id="UP000270291">
    <property type="component" value="Unassembled WGS sequence"/>
</dbReference>
<protein>
    <submittedName>
        <fullName evidence="2">DUF4126 family protein</fullName>
    </submittedName>
</protein>
<keyword evidence="3" id="KW-1185">Reference proteome</keyword>
<gene>
    <name evidence="2" type="ORF">EI293_00105</name>
</gene>
<comment type="caution">
    <text evidence="2">The sequence shown here is derived from an EMBL/GenBank/DDBJ whole genome shotgun (WGS) entry which is preliminary data.</text>
</comment>
<dbReference type="OrthoDB" id="9812409at2"/>
<reference evidence="2 3" key="1">
    <citation type="submission" date="2018-12" db="EMBL/GenBank/DDBJ databases">
        <authorList>
            <person name="Feng G."/>
            <person name="Zhu H."/>
        </authorList>
    </citation>
    <scope>NUCLEOTIDE SEQUENCE [LARGE SCALE GENOMIC DNA]</scope>
    <source>
        <strain evidence="2 3">LMG 26000</strain>
    </source>
</reference>
<evidence type="ECO:0000313" key="2">
    <source>
        <dbReference type="EMBL" id="RSK45613.1"/>
    </source>
</evidence>
<dbReference type="RefSeq" id="WP_125434533.1">
    <property type="nucleotide sequence ID" value="NZ_RWIU01000001.1"/>
</dbReference>
<accession>A0A3R9MPX2</accession>
<proteinExistence type="predicted"/>
<feature type="domain" description="DUF4126" evidence="1">
    <location>
        <begin position="8"/>
        <end position="148"/>
    </location>
</feature>
<dbReference type="EMBL" id="RWIU01000001">
    <property type="protein sequence ID" value="RSK45613.1"/>
    <property type="molecule type" value="Genomic_DNA"/>
</dbReference>
<sequence length="169" mass="17612">MSKHQWQTLGLGTLAGFRSMTAPALLSSNLLTYRPHALAGSPLRYLQKPLVAHGLKLLAAGEMTADKMPQMPDRITPTALLGRAGAGALVGATLYKINHDSQWRGALLGGVAAIAGSYLSFFLRKKATEGSGLPGGLVGGLEDLLTVGSGLALTKGSHAGEPESRRWAL</sequence>
<organism evidence="2 3">
    <name type="scientific">Hymenobacter perfusus</name>
    <dbReference type="NCBI Taxonomy" id="1236770"/>
    <lineage>
        <taxon>Bacteria</taxon>
        <taxon>Pseudomonadati</taxon>
        <taxon>Bacteroidota</taxon>
        <taxon>Cytophagia</taxon>
        <taxon>Cytophagales</taxon>
        <taxon>Hymenobacteraceae</taxon>
        <taxon>Hymenobacter</taxon>
    </lineage>
</organism>